<keyword evidence="1" id="KW-1185">Reference proteome</keyword>
<evidence type="ECO:0000313" key="1">
    <source>
        <dbReference type="Proteomes" id="UP000887540"/>
    </source>
</evidence>
<proteinExistence type="predicted"/>
<evidence type="ECO:0000313" key="2">
    <source>
        <dbReference type="WBParaSite" id="ACRNAN_scaffold874.g12451.t1"/>
    </source>
</evidence>
<accession>A0A914EK84</accession>
<name>A0A914EK84_9BILA</name>
<sequence length="83" mass="9779">MHKYFENNDPVDPVEYLLVLKNLIEGTIEALENYFESRPKSENNLPTDINRQFNEDLSMLYDMATEHIMDMLNDDSDELDFSS</sequence>
<dbReference type="Proteomes" id="UP000887540">
    <property type="component" value="Unplaced"/>
</dbReference>
<dbReference type="AlphaFoldDB" id="A0A914EK84"/>
<reference evidence="2" key="1">
    <citation type="submission" date="2022-11" db="UniProtKB">
        <authorList>
            <consortium name="WormBaseParasite"/>
        </authorList>
    </citation>
    <scope>IDENTIFICATION</scope>
</reference>
<organism evidence="1 2">
    <name type="scientific">Acrobeloides nanus</name>
    <dbReference type="NCBI Taxonomy" id="290746"/>
    <lineage>
        <taxon>Eukaryota</taxon>
        <taxon>Metazoa</taxon>
        <taxon>Ecdysozoa</taxon>
        <taxon>Nematoda</taxon>
        <taxon>Chromadorea</taxon>
        <taxon>Rhabditida</taxon>
        <taxon>Tylenchina</taxon>
        <taxon>Cephalobomorpha</taxon>
        <taxon>Cephaloboidea</taxon>
        <taxon>Cephalobidae</taxon>
        <taxon>Acrobeloides</taxon>
    </lineage>
</organism>
<protein>
    <submittedName>
        <fullName evidence="2">Uncharacterized protein</fullName>
    </submittedName>
</protein>
<dbReference type="WBParaSite" id="ACRNAN_scaffold874.g12451.t1">
    <property type="protein sequence ID" value="ACRNAN_scaffold874.g12451.t1"/>
    <property type="gene ID" value="ACRNAN_scaffold874.g12451"/>
</dbReference>